<dbReference type="GO" id="GO:0006633">
    <property type="term" value="P:fatty acid biosynthetic process"/>
    <property type="evidence" value="ECO:0007669"/>
    <property type="project" value="InterPro"/>
</dbReference>
<dbReference type="SUPFAM" id="SSF47336">
    <property type="entry name" value="ACP-like"/>
    <property type="match status" value="2"/>
</dbReference>
<dbReference type="InterPro" id="IPR036736">
    <property type="entry name" value="ACP-like_sf"/>
</dbReference>
<dbReference type="Proteomes" id="UP000179769">
    <property type="component" value="Unassembled WGS sequence"/>
</dbReference>
<feature type="compositionally biased region" description="Gly residues" evidence="6">
    <location>
        <begin position="486"/>
        <end position="497"/>
    </location>
</feature>
<keyword evidence="4" id="KW-0511">Multifunctional enzyme</keyword>
<evidence type="ECO:0000313" key="9">
    <source>
        <dbReference type="EMBL" id="OHV45204.1"/>
    </source>
</evidence>
<evidence type="ECO:0000256" key="6">
    <source>
        <dbReference type="SAM" id="MobiDB-lite"/>
    </source>
</evidence>
<dbReference type="Pfam" id="PF16197">
    <property type="entry name" value="KAsynt_C_assoc"/>
    <property type="match status" value="2"/>
</dbReference>
<dbReference type="FunFam" id="3.40.366.10:FF:000002">
    <property type="entry name" value="Probable polyketide synthase 2"/>
    <property type="match status" value="2"/>
</dbReference>
<dbReference type="FunFam" id="3.40.47.10:FF:000019">
    <property type="entry name" value="Polyketide synthase type I"/>
    <property type="match status" value="2"/>
</dbReference>
<dbReference type="Pfam" id="PF22621">
    <property type="entry name" value="CurL-like_PKS_C"/>
    <property type="match status" value="1"/>
</dbReference>
<dbReference type="Gene3D" id="3.30.70.3290">
    <property type="match status" value="2"/>
</dbReference>
<dbReference type="Pfam" id="PF00698">
    <property type="entry name" value="Acyl_transf_1"/>
    <property type="match status" value="2"/>
</dbReference>
<dbReference type="InterPro" id="IPR036291">
    <property type="entry name" value="NAD(P)-bd_dom_sf"/>
</dbReference>
<dbReference type="SUPFAM" id="SSF53901">
    <property type="entry name" value="Thiolase-like"/>
    <property type="match status" value="2"/>
</dbReference>
<accession>A0A1S1RK87</accession>
<dbReference type="InterPro" id="IPR016039">
    <property type="entry name" value="Thiolase-like"/>
</dbReference>
<dbReference type="InterPro" id="IPR014043">
    <property type="entry name" value="Acyl_transferase_dom"/>
</dbReference>
<dbReference type="Gene3D" id="3.40.50.720">
    <property type="entry name" value="NAD(P)-binding Rossmann-like Domain"/>
    <property type="match status" value="2"/>
</dbReference>
<evidence type="ECO:0000256" key="5">
    <source>
        <dbReference type="ARBA" id="ARBA00023315"/>
    </source>
</evidence>
<keyword evidence="1" id="KW-0596">Phosphopantetheine</keyword>
<feature type="region of interest" description="Disordered" evidence="6">
    <location>
        <begin position="431"/>
        <end position="505"/>
    </location>
</feature>
<sequence>MSSANEDRLREYVRKIMTDLRRTRRRLSDLEAAAHEPIAIVGMGCRYPGDVHSPEDLWELVATGRDAITGLPADRGWDLPALYDPDGTRPGTTYTRHGGFLHDAADFDAEFFGISPREALAMDPQQRLLLEVVWETVERAGIDPSALRGSGTGVFVGSIYQDYVSRLRDVPTEVEGYLSTGGASSVLSGRVAYTLGLEGPAVTVDTACSSSLVALHLAARALRGGECALALAAGVAVMSTPLVFTEYGRQRALSADGRCRAFAAGGDGFGLAEGVGVLLLERLSDARRLGHPVLAVVRGSAVNSDGASNGLTAPNGPAQERVIRQALADARLAPDTVDAVEAHGTGTALGDPIEADALLATYGRGRPADRPLWLGSLKSNIGHAQSAAGVGGVIKMVLALRHGVLPRTLHVAEPTAAVDWAAGDVRLLTGDVDWPRTDRPRRAGVSSFGVSGTNAHVIVEEPPAPEPEPEPEPEPQPEAEPEAGPGPVGEGGAGSGAGAASRPAPVPTEAVPWVLSARSEPGLRAQAGRLAAFLRPGPGSVADVGFSLVRGRAALEHRAVVLGADRHAALGALAGGEPAADLVCASASDGAGGGDGRVVWVFPGQGAQWLGMGVELLDSSAVFAQRVAECDRALAGFVDWSVVDVLRGVSGAGWLERAEVVQPVSWAVMVGLAAVWESWGVRADVVLGHSQGEIAAACVAGALSVPDAARVVAVRGRLIAAELAGGGGRAGAVGDAGGMVSVALPAAEVEGFLERWDGRVEVAAVNGPASTVVAGETAALEEVVAFCAARGARARRVAVDYASHTSRVEPLRASLLRELAGLRSAAPRIPFLSTVTGRRMTEPGELDAPYWFDNLRSPVLFAPAVRELLDEGCRFFLEVGAHPVLTPAVAESALAAGADGAVAVGSLRRDDGGLRRLSASAAELWVRGAEVDWGPLVAAGRRVDLPTYAFQHRRYWLGAGAPAEPAQEADPTAGSLFRTEWIPLPVAPEVTPARAALLGTGGPGRAAAFVTPADWDASVLRDELAALAAAGGPAPDRVVVGLPQAAAAGPTGADPVSLDPVRADSVGLDPVGVVHGAVRWALSLIQAWLADDRLAAARLVLTTRGAVEGEPGGQVTDLAAAAVWGLVRSAESEHPGRFVLLDLDDDEDSAAVAPAAVTAALAAGEPQLALRAGRAFVPRLAPAAPAAPAGPAGDGVRWDPAGTVLITGGTGTLGGLVARHLVTRHGVRHLLLAGRGGRAPELVAELTELGASVTVAACDVADRRALADLLAAVPAGRPLRAVVHAAGVLDDGVVTALTGERVDAVLRPKADAALHLDELTVHLDLSAFVLFSSAAAPFGSAGQGAYAAANALLDALAARRAARGLPAASLAWGLWARRSGLTAGLGPADLRRMARTGMRPLETSEALDLFDRALAGWPPTPGGPGATPAVRDAALVPVGLDGATLRAHAAAGTLPVLLRGLVPVAAQGDQTGAAGTATGPGAVVGLAAFTAPGAFAPAGASDGLVRRLREVSAPERHDLLVQLVRAHAAAVLGHAAAEAVGPSRAFKDAGFDSLTSVELRNRLAAATGLRLPATLLFDHPTPVAVADRLRAVLLDDAPDAPPAAVSPPPSRHVDDDGSDDPVVIVGMGCRYPGGVSSPAELWRLLADGVDAVSGFPVDRGWDVDGLYDPEPGRPGRCYVREGGFLHDAGDFDAEFFGISPREALAMDPQQRLLLEVSWEALERAGLDPSSLRGTPTGVFTGLSYHDYAAGSRAGQDSEGYLLTGSAGSVASGRVAYTLGLEGPAVTVDTACSSSLVALHLAVRALRSGECTLALAGGVTVMAGPTTFVEFARQRGLARDGRVKAFAAAADGTGWGEGVGVLVVERLSAARRGGHRVLAVVRGSAVNQDGASNGLTAPNGPAQQRVVRAALADAGLGPEQVDVVEAHGTGTVLGDPIEAQALLATYGRDRPAGRPVWLGSVKSNIGHTQAASGVAGVIKIVEALRHGTVPRTLHVDAPSPRVDWAAGAVRLATEPVAWPREAGRLRRAGVSSFGISGTNAHVILEEETDRPDDVAADPGPPVGTAPAVVPWLVSAHSEDALRAQAARLTAHLTGAPAAGPELAADVGFSLATGRAALACRAVVVADDLAGASRGLAALARGTAAAGIVRTTVRSPGRTAMLFTGQGSQRPGMGRELYERFPAFARAFDLVRSHLDPYLDQPLDEVLADGPLLDRTDHTQPALFALEVALHDLLRSWGVAPDFVAGHSVGEIAAAHVAGVLSLADACALVTARGRLMAELPAGGAMVSVQATERDVLAWLAEEEAQADPPGPGRVGIAAVNGPDSVVISGDEDAVTALAARAEALGRRTRRLRVAHAFHSSRMDPMLAAFREVAATLRYQAPAVPVVSTVTGRIASAEQLCDPDYWVRQARQPVRFADAVACLHERGATTFLELGPAGVLSGMGRQCLVDGAAVFVPALRAGRPEEHSLVTALGEAHANGTGVDWAAFFAGARVIDLPTYAFQRRRYWLAPAAGPAGSGGAGVSAEDTAFWDAVARADLGALAGTLGVDEDAPLRAVLPALASRHRRRRAAADLDDLVYRTVWTPLTVSAPSTLSGTWLVVAPAGPAAGGLVTECAEALERRGARVVRLTVGGADIDRRRLAGRLAEFVGTSTPGAAGAGADTDGAGVVRGVLSLVALDTAPLPAHPGLPAGLAGTVALLQALGDAGVAAPLWCATRGAVSTWGTDPVTDPEQAQVWGLGRVAALETPARWGGLLDLPRSLDERSAERLVAVLAGTTGEDQVALRTAGAFGRRLVRAGTGAGERRWHPRGTVLITGGTGALGAAVARWCAAQGAERLVLTSRRGPAAPGAAELAEELAVHGCQVTVAACDAADRAALAGVLAAIPAECPLTAVVHAAGAGTGGVLEETTPAGLAAVVAGKAAGAAHLDELLGDRPLDAFVLFSSIAGTWGNAGQGGYAGANAYLDALAEHRRARGRPATSVAWGAWAGAGMADEPRVHERLARHGLPALAPDEALRALAEVVGRQEPCVALVRVLWDRFVAAFPAARPTRLVDEIPEARAALAGIPGGGTGLGGAAGGDSAAASENGGPRAAGGASLRERLGAMPEHSRHRVVLELVRTEVAAVLGHASAEQIPADRAFTDLGFDSLASVETRNRLGRATGERLPATVVFDHPTPDALARYLRGLLLPAEAVADPVLAGLGSLEAALAAAEPPDEVRASVETRLRAILRSLAGAGSAGLDEASDEEMFDLLGKEFGFS</sequence>
<dbReference type="Gene3D" id="6.10.140.1830">
    <property type="match status" value="1"/>
</dbReference>
<dbReference type="OrthoDB" id="9778690at2"/>
<dbReference type="Pfam" id="PF18369">
    <property type="entry name" value="PKS_DE"/>
    <property type="match status" value="1"/>
</dbReference>
<dbReference type="PROSITE" id="PS00606">
    <property type="entry name" value="KS3_1"/>
    <property type="match status" value="2"/>
</dbReference>
<keyword evidence="10" id="KW-1185">Reference proteome</keyword>
<dbReference type="InterPro" id="IPR016036">
    <property type="entry name" value="Malonyl_transacylase_ACP-bd"/>
</dbReference>
<dbReference type="PROSITE" id="PS50075">
    <property type="entry name" value="CARRIER"/>
    <property type="match status" value="2"/>
</dbReference>
<dbReference type="InterPro" id="IPR057326">
    <property type="entry name" value="KR_dom"/>
</dbReference>
<dbReference type="InterPro" id="IPR006162">
    <property type="entry name" value="Ppantetheine_attach_site"/>
</dbReference>
<dbReference type="PROSITE" id="PS00012">
    <property type="entry name" value="PHOSPHOPANTETHEINE"/>
    <property type="match status" value="2"/>
</dbReference>
<dbReference type="SMART" id="SM00823">
    <property type="entry name" value="PKS_PP"/>
    <property type="match status" value="2"/>
</dbReference>
<dbReference type="Pfam" id="PF08659">
    <property type="entry name" value="KR"/>
    <property type="match status" value="2"/>
</dbReference>
<gene>
    <name evidence="9" type="ORF">BBK14_30545</name>
</gene>
<keyword evidence="5" id="KW-0012">Acyltransferase</keyword>
<keyword evidence="3" id="KW-0808">Transferase</keyword>
<dbReference type="PANTHER" id="PTHR43775">
    <property type="entry name" value="FATTY ACID SYNTHASE"/>
    <property type="match status" value="1"/>
</dbReference>
<evidence type="ECO:0000256" key="1">
    <source>
        <dbReference type="ARBA" id="ARBA00022450"/>
    </source>
</evidence>
<dbReference type="GO" id="GO:0004312">
    <property type="term" value="F:fatty acid synthase activity"/>
    <property type="evidence" value="ECO:0007669"/>
    <property type="project" value="TreeGrafter"/>
</dbReference>
<dbReference type="InterPro" id="IPR041618">
    <property type="entry name" value="PKS_DE"/>
</dbReference>
<dbReference type="GO" id="GO:0004315">
    <property type="term" value="F:3-oxoacyl-[acyl-carrier-protein] synthase activity"/>
    <property type="evidence" value="ECO:0007669"/>
    <property type="project" value="InterPro"/>
</dbReference>
<feature type="compositionally biased region" description="Acidic residues" evidence="6">
    <location>
        <begin position="467"/>
        <end position="481"/>
    </location>
</feature>
<dbReference type="SUPFAM" id="SSF55048">
    <property type="entry name" value="Probable ACP-binding domain of malonyl-CoA ACP transacylase"/>
    <property type="match status" value="2"/>
</dbReference>
<dbReference type="Gene3D" id="3.40.366.10">
    <property type="entry name" value="Malonyl-Coenzyme A Acyl Carrier Protein, domain 2"/>
    <property type="match status" value="2"/>
</dbReference>
<reference evidence="10" key="1">
    <citation type="submission" date="2016-07" db="EMBL/GenBank/DDBJ databases">
        <title>Frankia sp. NRRL B-16219 Genome sequencing.</title>
        <authorList>
            <person name="Ghodhbane-Gtari F."/>
            <person name="Swanson E."/>
            <person name="Gueddou A."/>
            <person name="Louati M."/>
            <person name="Nouioui I."/>
            <person name="Hezbri K."/>
            <person name="Abebe-Akele F."/>
            <person name="Simpson S."/>
            <person name="Morris K."/>
            <person name="Thomas K."/>
            <person name="Gtari M."/>
            <person name="Tisa L.S."/>
        </authorList>
    </citation>
    <scope>NUCLEOTIDE SEQUENCE [LARGE SCALE GENOMIC DNA]</scope>
    <source>
        <strain evidence="10">NRRL B-16219</strain>
    </source>
</reference>
<dbReference type="InterPro" id="IPR001227">
    <property type="entry name" value="Ac_transferase_dom_sf"/>
</dbReference>
<dbReference type="InterPro" id="IPR020841">
    <property type="entry name" value="PKS_Beta-ketoAc_synthase_dom"/>
</dbReference>
<feature type="domain" description="Carrier" evidence="7">
    <location>
        <begin position="1518"/>
        <end position="1593"/>
    </location>
</feature>
<dbReference type="SUPFAM" id="SSF51735">
    <property type="entry name" value="NAD(P)-binding Rossmann-fold domains"/>
    <property type="match status" value="4"/>
</dbReference>
<dbReference type="InterPro" id="IPR014031">
    <property type="entry name" value="Ketoacyl_synth_C"/>
</dbReference>
<evidence type="ECO:0000256" key="3">
    <source>
        <dbReference type="ARBA" id="ARBA00022679"/>
    </source>
</evidence>
<organism evidence="9 10">
    <name type="scientific">Parafrankia soli</name>
    <dbReference type="NCBI Taxonomy" id="2599596"/>
    <lineage>
        <taxon>Bacteria</taxon>
        <taxon>Bacillati</taxon>
        <taxon>Actinomycetota</taxon>
        <taxon>Actinomycetes</taxon>
        <taxon>Frankiales</taxon>
        <taxon>Frankiaceae</taxon>
        <taxon>Parafrankia</taxon>
    </lineage>
</organism>
<name>A0A1S1RK87_9ACTN</name>
<dbReference type="InterPro" id="IPR016035">
    <property type="entry name" value="Acyl_Trfase/lysoPLipase"/>
</dbReference>
<dbReference type="GO" id="GO:0031177">
    <property type="term" value="F:phosphopantetheine binding"/>
    <property type="evidence" value="ECO:0007669"/>
    <property type="project" value="InterPro"/>
</dbReference>
<feature type="domain" description="Carrier" evidence="7">
    <location>
        <begin position="3109"/>
        <end position="3184"/>
    </location>
</feature>
<dbReference type="CDD" id="cd08952">
    <property type="entry name" value="KR_1_SDR_x"/>
    <property type="match status" value="1"/>
</dbReference>
<dbReference type="InterPro" id="IPR020806">
    <property type="entry name" value="PKS_PP-bd"/>
</dbReference>
<dbReference type="Pfam" id="PF22953">
    <property type="entry name" value="SpnB_Rossmann"/>
    <property type="match status" value="1"/>
</dbReference>
<dbReference type="Pfam" id="PF00550">
    <property type="entry name" value="PP-binding"/>
    <property type="match status" value="2"/>
</dbReference>
<evidence type="ECO:0000256" key="2">
    <source>
        <dbReference type="ARBA" id="ARBA00022553"/>
    </source>
</evidence>
<dbReference type="EMBL" id="MAXA01000013">
    <property type="protein sequence ID" value="OHV45204.1"/>
    <property type="molecule type" value="Genomic_DNA"/>
</dbReference>
<dbReference type="RefSeq" id="WP_071059693.1">
    <property type="nucleotide sequence ID" value="NZ_MAXA01000013.1"/>
</dbReference>
<dbReference type="InterPro" id="IPR032821">
    <property type="entry name" value="PKS_assoc"/>
</dbReference>
<dbReference type="SUPFAM" id="SSF52151">
    <property type="entry name" value="FabD/lysophospholipase-like"/>
    <property type="match status" value="2"/>
</dbReference>
<evidence type="ECO:0000313" key="10">
    <source>
        <dbReference type="Proteomes" id="UP000179769"/>
    </source>
</evidence>
<feature type="domain" description="Ketosynthase family 3 (KS3)" evidence="8">
    <location>
        <begin position="35"/>
        <end position="461"/>
    </location>
</feature>
<dbReference type="PANTHER" id="PTHR43775:SF51">
    <property type="entry name" value="INACTIVE PHENOLPHTHIOCEROL SYNTHESIS POLYKETIDE SYNTHASE TYPE I PKS1-RELATED"/>
    <property type="match status" value="1"/>
</dbReference>
<dbReference type="CDD" id="cd08956">
    <property type="entry name" value="KR_3_FAS_SDR_x"/>
    <property type="match status" value="1"/>
</dbReference>
<dbReference type="Pfam" id="PF00109">
    <property type="entry name" value="ketoacyl-synt"/>
    <property type="match status" value="2"/>
</dbReference>
<dbReference type="InterPro" id="IPR013968">
    <property type="entry name" value="PKS_KR"/>
</dbReference>
<feature type="region of interest" description="Disordered" evidence="6">
    <location>
        <begin position="3072"/>
        <end position="3092"/>
    </location>
</feature>
<dbReference type="Gene3D" id="3.40.47.10">
    <property type="match status" value="2"/>
</dbReference>
<dbReference type="Gene3D" id="1.10.1200.10">
    <property type="entry name" value="ACP-like"/>
    <property type="match status" value="2"/>
</dbReference>
<evidence type="ECO:0000256" key="4">
    <source>
        <dbReference type="ARBA" id="ARBA00023268"/>
    </source>
</evidence>
<dbReference type="SMART" id="SM00825">
    <property type="entry name" value="PKS_KS"/>
    <property type="match status" value="2"/>
</dbReference>
<feature type="domain" description="Ketosynthase family 3 (KS3)" evidence="8">
    <location>
        <begin position="1619"/>
        <end position="2045"/>
    </location>
</feature>
<dbReference type="FunFam" id="1.10.1200.10:FF:000007">
    <property type="entry name" value="Probable polyketide synthase pks17"/>
    <property type="match status" value="2"/>
</dbReference>
<dbReference type="SMART" id="SM00822">
    <property type="entry name" value="PKS_KR"/>
    <property type="match status" value="2"/>
</dbReference>
<dbReference type="CDD" id="cd00833">
    <property type="entry name" value="PKS"/>
    <property type="match status" value="2"/>
</dbReference>
<evidence type="ECO:0000259" key="7">
    <source>
        <dbReference type="PROSITE" id="PS50075"/>
    </source>
</evidence>
<feature type="compositionally biased region" description="Low complexity" evidence="6">
    <location>
        <begin position="3076"/>
        <end position="3086"/>
    </location>
</feature>
<dbReference type="InterPro" id="IPR009081">
    <property type="entry name" value="PP-bd_ACP"/>
</dbReference>
<dbReference type="NCBIfam" id="NF045894">
    <property type="entry name" value="PKS_plus_SDR"/>
    <property type="match status" value="1"/>
</dbReference>
<protein>
    <submittedName>
        <fullName evidence="9">Beta-ketoacyl synthase</fullName>
    </submittedName>
</protein>
<dbReference type="PROSITE" id="PS52004">
    <property type="entry name" value="KS3_2"/>
    <property type="match status" value="2"/>
</dbReference>
<dbReference type="SMART" id="SM01294">
    <property type="entry name" value="PKS_PP_betabranch"/>
    <property type="match status" value="1"/>
</dbReference>
<keyword evidence="2" id="KW-0597">Phosphoprotein</keyword>
<dbReference type="InterPro" id="IPR014030">
    <property type="entry name" value="Ketoacyl_synth_N"/>
</dbReference>
<dbReference type="Pfam" id="PF02801">
    <property type="entry name" value="Ketoacyl-synt_C"/>
    <property type="match status" value="2"/>
</dbReference>
<evidence type="ECO:0000259" key="8">
    <source>
        <dbReference type="PROSITE" id="PS52004"/>
    </source>
</evidence>
<dbReference type="InterPro" id="IPR018201">
    <property type="entry name" value="Ketoacyl_synth_AS"/>
</dbReference>
<dbReference type="InterPro" id="IPR055123">
    <property type="entry name" value="SpnB-like_Rossmann"/>
</dbReference>
<dbReference type="InterPro" id="IPR050091">
    <property type="entry name" value="PKS_NRPS_Biosynth_Enz"/>
</dbReference>
<proteinExistence type="predicted"/>
<comment type="caution">
    <text evidence="9">The sequence shown here is derived from an EMBL/GenBank/DDBJ whole genome shotgun (WGS) entry which is preliminary data.</text>
</comment>
<dbReference type="SMART" id="SM00827">
    <property type="entry name" value="PKS_AT"/>
    <property type="match status" value="2"/>
</dbReference>